<evidence type="ECO:0000313" key="1">
    <source>
        <dbReference type="EMBL" id="SVA90184.1"/>
    </source>
</evidence>
<protein>
    <submittedName>
        <fullName evidence="1">Uncharacterized protein</fullName>
    </submittedName>
</protein>
<dbReference type="AlphaFoldDB" id="A0A381ZM29"/>
<sequence>MQIHIITTQALSAETSALEKHQRSDPFPCPGSVKQRGLLFVGMV</sequence>
<name>A0A381ZM29_9ZZZZ</name>
<dbReference type="EMBL" id="UINC01021817">
    <property type="protein sequence ID" value="SVA90184.1"/>
    <property type="molecule type" value="Genomic_DNA"/>
</dbReference>
<gene>
    <name evidence="1" type="ORF">METZ01_LOCUS143038</name>
</gene>
<proteinExistence type="predicted"/>
<organism evidence="1">
    <name type="scientific">marine metagenome</name>
    <dbReference type="NCBI Taxonomy" id="408172"/>
    <lineage>
        <taxon>unclassified sequences</taxon>
        <taxon>metagenomes</taxon>
        <taxon>ecological metagenomes</taxon>
    </lineage>
</organism>
<reference evidence="1" key="1">
    <citation type="submission" date="2018-05" db="EMBL/GenBank/DDBJ databases">
        <authorList>
            <person name="Lanie J.A."/>
            <person name="Ng W.-L."/>
            <person name="Kazmierczak K.M."/>
            <person name="Andrzejewski T.M."/>
            <person name="Davidsen T.M."/>
            <person name="Wayne K.J."/>
            <person name="Tettelin H."/>
            <person name="Glass J.I."/>
            <person name="Rusch D."/>
            <person name="Podicherti R."/>
            <person name="Tsui H.-C.T."/>
            <person name="Winkler M.E."/>
        </authorList>
    </citation>
    <scope>NUCLEOTIDE SEQUENCE</scope>
</reference>
<accession>A0A381ZM29</accession>